<evidence type="ECO:0000313" key="13">
    <source>
        <dbReference type="Proteomes" id="UP000549394"/>
    </source>
</evidence>
<evidence type="ECO:0000256" key="5">
    <source>
        <dbReference type="ARBA" id="ARBA00022787"/>
    </source>
</evidence>
<dbReference type="GO" id="GO:0030943">
    <property type="term" value="F:mitochondrion targeting sequence binding"/>
    <property type="evidence" value="ECO:0007669"/>
    <property type="project" value="TreeGrafter"/>
</dbReference>
<dbReference type="InterPro" id="IPR022422">
    <property type="entry name" value="MAS20_rcpt_metazoan"/>
</dbReference>
<dbReference type="GO" id="GO:0016031">
    <property type="term" value="P:tRNA import into mitochondrion"/>
    <property type="evidence" value="ECO:0007669"/>
    <property type="project" value="TreeGrafter"/>
</dbReference>
<dbReference type="Gene3D" id="1.20.960.10">
    <property type="entry name" value="Mitochondrial outer membrane translocase complex, subunit Tom20 domain"/>
    <property type="match status" value="1"/>
</dbReference>
<name>A0A7I8W1L8_9ANNE</name>
<evidence type="ECO:0000256" key="11">
    <source>
        <dbReference type="SAM" id="Phobius"/>
    </source>
</evidence>
<keyword evidence="7 11" id="KW-1133">Transmembrane helix</keyword>
<reference evidence="12 13" key="1">
    <citation type="submission" date="2020-08" db="EMBL/GenBank/DDBJ databases">
        <authorList>
            <person name="Hejnol A."/>
        </authorList>
    </citation>
    <scope>NUCLEOTIDE SEQUENCE [LARGE SCALE GENOMIC DNA]</scope>
</reference>
<comment type="similarity">
    <text evidence="2 10">Belongs to the Tom20 family.</text>
</comment>
<evidence type="ECO:0000256" key="9">
    <source>
        <dbReference type="ARBA" id="ARBA00023136"/>
    </source>
</evidence>
<dbReference type="GO" id="GO:0006886">
    <property type="term" value="P:intracellular protein transport"/>
    <property type="evidence" value="ECO:0007669"/>
    <property type="project" value="InterPro"/>
</dbReference>
<comment type="subcellular location">
    <subcellularLocation>
        <location evidence="1">Mitochondrion outer membrane</location>
        <topology evidence="1">Single-pass membrane protein</topology>
    </subcellularLocation>
</comment>
<dbReference type="OrthoDB" id="2154253at2759"/>
<protein>
    <submittedName>
        <fullName evidence="12">DgyrCDS10854</fullName>
    </submittedName>
</protein>
<evidence type="ECO:0000256" key="8">
    <source>
        <dbReference type="ARBA" id="ARBA00023128"/>
    </source>
</evidence>
<dbReference type="GO" id="GO:0006605">
    <property type="term" value="P:protein targeting"/>
    <property type="evidence" value="ECO:0007669"/>
    <property type="project" value="InterPro"/>
</dbReference>
<keyword evidence="4 11" id="KW-0812">Transmembrane</keyword>
<dbReference type="PRINTS" id="PR01989">
    <property type="entry name" value="EUOM20RECPTR"/>
</dbReference>
<dbReference type="SUPFAM" id="SSF47157">
    <property type="entry name" value="Mitochondrial import receptor subunit Tom20"/>
    <property type="match status" value="1"/>
</dbReference>
<dbReference type="InterPro" id="IPR002056">
    <property type="entry name" value="MAS20"/>
</dbReference>
<keyword evidence="3" id="KW-0813">Transport</keyword>
<dbReference type="PANTHER" id="PTHR12430">
    <property type="entry name" value="MITOCHONDRIAL IMPORT RECEPTOR SUBUNIT TOM20"/>
    <property type="match status" value="1"/>
</dbReference>
<dbReference type="EMBL" id="CAJFCJ010000017">
    <property type="protein sequence ID" value="CAD5122426.1"/>
    <property type="molecule type" value="Genomic_DNA"/>
</dbReference>
<comment type="caution">
    <text evidence="12">The sequence shown here is derived from an EMBL/GenBank/DDBJ whole genome shotgun (WGS) entry which is preliminary data.</text>
</comment>
<dbReference type="GO" id="GO:0030150">
    <property type="term" value="P:protein import into mitochondrial matrix"/>
    <property type="evidence" value="ECO:0007669"/>
    <property type="project" value="TreeGrafter"/>
</dbReference>
<keyword evidence="5 10" id="KW-1000">Mitochondrion outer membrane</keyword>
<dbReference type="PRINTS" id="PR00351">
    <property type="entry name" value="OM20RECEPTOR"/>
</dbReference>
<dbReference type="PIRSF" id="PIRSF037707">
    <property type="entry name" value="MAS20_rcpt"/>
    <property type="match status" value="1"/>
</dbReference>
<accession>A0A7I8W1L8</accession>
<keyword evidence="6" id="KW-0653">Protein transport</keyword>
<evidence type="ECO:0000313" key="12">
    <source>
        <dbReference type="EMBL" id="CAD5122426.1"/>
    </source>
</evidence>
<evidence type="ECO:0000256" key="4">
    <source>
        <dbReference type="ARBA" id="ARBA00022692"/>
    </source>
</evidence>
<dbReference type="Pfam" id="PF02064">
    <property type="entry name" value="MAS20"/>
    <property type="match status" value="1"/>
</dbReference>
<dbReference type="Proteomes" id="UP000549394">
    <property type="component" value="Unassembled WGS sequence"/>
</dbReference>
<keyword evidence="13" id="KW-1185">Reference proteome</keyword>
<evidence type="ECO:0000256" key="1">
    <source>
        <dbReference type="ARBA" id="ARBA00004572"/>
    </source>
</evidence>
<evidence type="ECO:0000256" key="6">
    <source>
        <dbReference type="ARBA" id="ARBA00022927"/>
    </source>
</evidence>
<dbReference type="PANTHER" id="PTHR12430:SF0">
    <property type="entry name" value="TRANSLOCASE OF OUTER MITOCHONDRIAL MEMBRANE 20"/>
    <property type="match status" value="1"/>
</dbReference>
<evidence type="ECO:0000256" key="3">
    <source>
        <dbReference type="ARBA" id="ARBA00022448"/>
    </source>
</evidence>
<evidence type="ECO:0000256" key="2">
    <source>
        <dbReference type="ARBA" id="ARBA00005792"/>
    </source>
</evidence>
<dbReference type="InterPro" id="IPR023392">
    <property type="entry name" value="Tom20_dom_sf"/>
</dbReference>
<dbReference type="AlphaFoldDB" id="A0A7I8W1L8"/>
<organism evidence="12 13">
    <name type="scientific">Dimorphilus gyrociliatus</name>
    <dbReference type="NCBI Taxonomy" id="2664684"/>
    <lineage>
        <taxon>Eukaryota</taxon>
        <taxon>Metazoa</taxon>
        <taxon>Spiralia</taxon>
        <taxon>Lophotrochozoa</taxon>
        <taxon>Annelida</taxon>
        <taxon>Polychaeta</taxon>
        <taxon>Polychaeta incertae sedis</taxon>
        <taxon>Dinophilidae</taxon>
        <taxon>Dimorphilus</taxon>
    </lineage>
</organism>
<feature type="transmembrane region" description="Helical" evidence="11">
    <location>
        <begin position="6"/>
        <end position="25"/>
    </location>
</feature>
<proteinExistence type="inferred from homology"/>
<keyword evidence="9 10" id="KW-0472">Membrane</keyword>
<keyword evidence="8 10" id="KW-0496">Mitochondrion</keyword>
<evidence type="ECO:0000256" key="7">
    <source>
        <dbReference type="ARBA" id="ARBA00022989"/>
    </source>
</evidence>
<dbReference type="GO" id="GO:0008320">
    <property type="term" value="F:protein transmembrane transporter activity"/>
    <property type="evidence" value="ECO:0007669"/>
    <property type="project" value="TreeGrafter"/>
</dbReference>
<evidence type="ECO:0000256" key="10">
    <source>
        <dbReference type="PIRNR" id="PIRNR037707"/>
    </source>
</evidence>
<sequence>MFSRTALIVAAASAGVSFLAYCIYFDRKRRSHPDFRKKLLERRRIAKGGSRSGINTEFPDPSNPDSFHQFFLQEIQKGEELLATGQMEEGVEHLCNAVAVCGQPQQLLGLLQQSIPPQIFNLILTRLPIVTQNMRSRTAPPSTVEIADDVE</sequence>
<gene>
    <name evidence="12" type="ORF">DGYR_LOCUS10239</name>
</gene>
<dbReference type="GO" id="GO:0005742">
    <property type="term" value="C:mitochondrial outer membrane translocase complex"/>
    <property type="evidence" value="ECO:0007669"/>
    <property type="project" value="UniProtKB-UniRule"/>
</dbReference>